<dbReference type="KEGG" id="clec:106662447"/>
<proteinExistence type="predicted"/>
<sequence length="265" mass="31000">MVINENLKNYIKTFSKLLRNKKFYLYYNTSSSVILRNGELKLYKKVLQEKLKKRFNNLEVKIKQRGIKMNLVVFIKNVKKYEAEFLTLNTRRVKVILLCILKGNFDFVKIVQEAINFALNCIFKPFKPVQIYFKRILGDVLKDNILNKTNFEGISLDYAHPKISSCKIKATLPQPILNAATVKIFKQIQKSKEEKIESFFNSVTEHLTQTYGIDLHQFCITALTYSNHFIQLNSKNTFEMKAVSDNVPYTVISSVWELLTRKESM</sequence>
<protein>
    <submittedName>
        <fullName evidence="1">Uncharacterized protein</fullName>
    </submittedName>
</protein>
<keyword evidence="2" id="KW-1185">Reference proteome</keyword>
<accession>A0A8I6RBB7</accession>
<dbReference type="Proteomes" id="UP000494040">
    <property type="component" value="Unassembled WGS sequence"/>
</dbReference>
<reference evidence="1" key="1">
    <citation type="submission" date="2022-01" db="UniProtKB">
        <authorList>
            <consortium name="EnsemblMetazoa"/>
        </authorList>
    </citation>
    <scope>IDENTIFICATION</scope>
</reference>
<name>A0A8I6RBB7_CIMLE</name>
<evidence type="ECO:0000313" key="2">
    <source>
        <dbReference type="Proteomes" id="UP000494040"/>
    </source>
</evidence>
<dbReference type="AlphaFoldDB" id="A0A8I6RBB7"/>
<dbReference type="GeneID" id="106662447"/>
<evidence type="ECO:0000313" key="1">
    <source>
        <dbReference type="EnsemblMetazoa" id="XP_014242029.1"/>
    </source>
</evidence>
<dbReference type="EnsemblMetazoa" id="XM_014386543.2">
    <property type="protein sequence ID" value="XP_014242029.1"/>
    <property type="gene ID" value="LOC106662447"/>
</dbReference>
<organism evidence="1 2">
    <name type="scientific">Cimex lectularius</name>
    <name type="common">Bed bug</name>
    <name type="synonym">Acanthia lectularia</name>
    <dbReference type="NCBI Taxonomy" id="79782"/>
    <lineage>
        <taxon>Eukaryota</taxon>
        <taxon>Metazoa</taxon>
        <taxon>Ecdysozoa</taxon>
        <taxon>Arthropoda</taxon>
        <taxon>Hexapoda</taxon>
        <taxon>Insecta</taxon>
        <taxon>Pterygota</taxon>
        <taxon>Neoptera</taxon>
        <taxon>Paraneoptera</taxon>
        <taxon>Hemiptera</taxon>
        <taxon>Heteroptera</taxon>
        <taxon>Panheteroptera</taxon>
        <taxon>Cimicomorpha</taxon>
        <taxon>Cimicidae</taxon>
        <taxon>Cimex</taxon>
    </lineage>
</organism>
<dbReference type="RefSeq" id="XP_014242029.1">
    <property type="nucleotide sequence ID" value="XM_014386543.2"/>
</dbReference>